<evidence type="ECO:0000313" key="1">
    <source>
        <dbReference type="EMBL" id="ORX71864.1"/>
    </source>
</evidence>
<dbReference type="GeneID" id="63803375"/>
<organism evidence="1 2">
    <name type="scientific">Linderina pennispora</name>
    <dbReference type="NCBI Taxonomy" id="61395"/>
    <lineage>
        <taxon>Eukaryota</taxon>
        <taxon>Fungi</taxon>
        <taxon>Fungi incertae sedis</taxon>
        <taxon>Zoopagomycota</taxon>
        <taxon>Kickxellomycotina</taxon>
        <taxon>Kickxellomycetes</taxon>
        <taxon>Kickxellales</taxon>
        <taxon>Kickxellaceae</taxon>
        <taxon>Linderina</taxon>
    </lineage>
</organism>
<dbReference type="Proteomes" id="UP000193922">
    <property type="component" value="Unassembled WGS sequence"/>
</dbReference>
<dbReference type="OrthoDB" id="10013825at2759"/>
<dbReference type="Gene3D" id="3.30.10.10">
    <property type="entry name" value="Trypsin Inhibitor V, subunit A"/>
    <property type="match status" value="1"/>
</dbReference>
<dbReference type="AlphaFoldDB" id="A0A1Y1WFC9"/>
<dbReference type="PANTHER" id="PTHR39600:SF1">
    <property type="entry name" value="PEPTIDASE INHIBITOR I78 FAMILY PROTEIN"/>
    <property type="match status" value="1"/>
</dbReference>
<comment type="caution">
    <text evidence="1">The sequence shown here is derived from an EMBL/GenBank/DDBJ whole genome shotgun (WGS) entry which is preliminary data.</text>
</comment>
<dbReference type="RefSeq" id="XP_040745288.1">
    <property type="nucleotide sequence ID" value="XM_040886727.1"/>
</dbReference>
<name>A0A1Y1WFC9_9FUNG</name>
<keyword evidence="2" id="KW-1185">Reference proteome</keyword>
<dbReference type="InterPro" id="IPR021719">
    <property type="entry name" value="Prot_inh_I78"/>
</dbReference>
<dbReference type="Pfam" id="PF11720">
    <property type="entry name" value="Inhibitor_I78"/>
    <property type="match status" value="1"/>
</dbReference>
<evidence type="ECO:0008006" key="3">
    <source>
        <dbReference type="Google" id="ProtNLM"/>
    </source>
</evidence>
<proteinExistence type="predicted"/>
<accession>A0A1Y1WFC9</accession>
<evidence type="ECO:0000313" key="2">
    <source>
        <dbReference type="Proteomes" id="UP000193922"/>
    </source>
</evidence>
<gene>
    <name evidence="1" type="ORF">DL89DRAFT_265568</name>
</gene>
<sequence length="106" mass="11963">IFSILPTTSSCVPQSFAAIFATAFAAERLPPNDPSVTVSCNPQQWQPRLAGRRIVEEHREGWRGDFNNPTLHRIIRPGDMTTLDYRPDRLTVRINDKGTVVEVKCN</sequence>
<feature type="non-terminal residue" evidence="1">
    <location>
        <position position="1"/>
    </location>
</feature>
<dbReference type="PANTHER" id="PTHR39600">
    <property type="entry name" value="PEPTIDASE INHIBITOR I78 FAMILY PROTEIN"/>
    <property type="match status" value="1"/>
</dbReference>
<reference evidence="1 2" key="1">
    <citation type="submission" date="2016-07" db="EMBL/GenBank/DDBJ databases">
        <title>Pervasive Adenine N6-methylation of Active Genes in Fungi.</title>
        <authorList>
            <consortium name="DOE Joint Genome Institute"/>
            <person name="Mondo S.J."/>
            <person name="Dannebaum R.O."/>
            <person name="Kuo R.C."/>
            <person name="Labutti K."/>
            <person name="Haridas S."/>
            <person name="Kuo A."/>
            <person name="Salamov A."/>
            <person name="Ahrendt S.R."/>
            <person name="Lipzen A."/>
            <person name="Sullivan W."/>
            <person name="Andreopoulos W.B."/>
            <person name="Clum A."/>
            <person name="Lindquist E."/>
            <person name="Daum C."/>
            <person name="Ramamoorthy G.K."/>
            <person name="Gryganskyi A."/>
            <person name="Culley D."/>
            <person name="Magnuson J.K."/>
            <person name="James T.Y."/>
            <person name="O'Malley M.A."/>
            <person name="Stajich J.E."/>
            <person name="Spatafora J.W."/>
            <person name="Visel A."/>
            <person name="Grigoriev I.V."/>
        </authorList>
    </citation>
    <scope>NUCLEOTIDE SEQUENCE [LARGE SCALE GENOMIC DNA]</scope>
    <source>
        <strain evidence="1 2">ATCC 12442</strain>
    </source>
</reference>
<protein>
    <recommendedName>
        <fullName evidence="3">Peptidase inhibitor I78 family protein</fullName>
    </recommendedName>
</protein>
<dbReference type="EMBL" id="MCFD01000003">
    <property type="protein sequence ID" value="ORX71864.1"/>
    <property type="molecule type" value="Genomic_DNA"/>
</dbReference>